<evidence type="ECO:0000313" key="2">
    <source>
        <dbReference type="Proteomes" id="UP001558534"/>
    </source>
</evidence>
<dbReference type="Proteomes" id="UP001558534">
    <property type="component" value="Unassembled WGS sequence"/>
</dbReference>
<comment type="caution">
    <text evidence="1">The sequence shown here is derived from an EMBL/GenBank/DDBJ whole genome shotgun (WGS) entry which is preliminary data.</text>
</comment>
<name>A0ABV3VT11_9BACI</name>
<protein>
    <submittedName>
        <fullName evidence="1">Uncharacterized protein</fullName>
    </submittedName>
</protein>
<reference evidence="1 2" key="1">
    <citation type="submission" date="2024-07" db="EMBL/GenBank/DDBJ databases">
        <title>Characterization of a bacterium isolated from hydrolysated instant sea cucumber by whole-genome sequencing and metabolomics.</title>
        <authorList>
            <person name="Luo X."/>
            <person name="Zhang Z."/>
            <person name="Zheng Z."/>
            <person name="Zhang W."/>
            <person name="Ming T."/>
            <person name="Jiao L."/>
            <person name="Su X."/>
            <person name="Kong F."/>
            <person name="Xu J."/>
        </authorList>
    </citation>
    <scope>NUCLEOTIDE SEQUENCE [LARGE SCALE GENOMIC DNA]</scope>
    <source>
        <strain evidence="1 2">XL-2024</strain>
    </source>
</reference>
<evidence type="ECO:0000313" key="1">
    <source>
        <dbReference type="EMBL" id="MEX3744045.1"/>
    </source>
</evidence>
<sequence>MTYNDKALKILLNYCLLNPEKTSEEDFQYAKTAGYIFDKISQTHNEAIENAMFEMKQCTKRFTVDLFLASLSNQRLDWRSGLPVYVSMRQFPIHDFKSDFISCEICANNAEDLVDLTFINKIRFSHGGIISGNIFDFSFILQQHNKLPHVKPTKEDFDIFESVIEIIKNAESNDSPSKVQKKIGKVEGFKSNAEQRKALLETLGFCSILETEEHKGFLHQFINLGLAPRSRHSSDWLYPVDWWKGRDGINQDALKFWFGEYEELQSLFM</sequence>
<dbReference type="EMBL" id="JBFRHK010000001">
    <property type="protein sequence ID" value="MEX3744045.1"/>
    <property type="molecule type" value="Genomic_DNA"/>
</dbReference>
<dbReference type="RefSeq" id="WP_368635060.1">
    <property type="nucleotide sequence ID" value="NZ_JBFRHK010000001.1"/>
</dbReference>
<gene>
    <name evidence="1" type="ORF">AB1300_02730</name>
</gene>
<keyword evidence="2" id="KW-1185">Reference proteome</keyword>
<accession>A0ABV3VT11</accession>
<organism evidence="1 2">
    <name type="scientific">Lysinibacillus xylanilyticus</name>
    <dbReference type="NCBI Taxonomy" id="582475"/>
    <lineage>
        <taxon>Bacteria</taxon>
        <taxon>Bacillati</taxon>
        <taxon>Bacillota</taxon>
        <taxon>Bacilli</taxon>
        <taxon>Bacillales</taxon>
        <taxon>Bacillaceae</taxon>
        <taxon>Lysinibacillus</taxon>
    </lineage>
</organism>
<proteinExistence type="predicted"/>